<feature type="compositionally biased region" description="Pro residues" evidence="2">
    <location>
        <begin position="17"/>
        <end position="26"/>
    </location>
</feature>
<evidence type="ECO:0000256" key="2">
    <source>
        <dbReference type="SAM" id="MobiDB-lite"/>
    </source>
</evidence>
<feature type="coiled-coil region" evidence="1">
    <location>
        <begin position="445"/>
        <end position="472"/>
    </location>
</feature>
<name>A0ABR2K2X6_9EUKA</name>
<feature type="coiled-coil region" evidence="1">
    <location>
        <begin position="602"/>
        <end position="647"/>
    </location>
</feature>
<feature type="compositionally biased region" description="Polar residues" evidence="2">
    <location>
        <begin position="738"/>
        <end position="748"/>
    </location>
</feature>
<protein>
    <submittedName>
        <fullName evidence="3">Uncharacterized protein</fullName>
    </submittedName>
</protein>
<dbReference type="EMBL" id="JAPFFF010000007">
    <property type="protein sequence ID" value="KAK8885464.1"/>
    <property type="molecule type" value="Genomic_DNA"/>
</dbReference>
<accession>A0ABR2K2X6</accession>
<gene>
    <name evidence="3" type="ORF">M9Y10_040912</name>
</gene>
<feature type="region of interest" description="Disordered" evidence="2">
    <location>
        <begin position="14"/>
        <end position="42"/>
    </location>
</feature>
<dbReference type="Proteomes" id="UP001470230">
    <property type="component" value="Unassembled WGS sequence"/>
</dbReference>
<sequence length="776" mass="89264">MRGRNLDQTAILQNFPPKIPLNPPNPSRDRLLRESSPFPFQTNQYLKDKNKTEEYKQAPGRPLISVSNKNQKRVIIKPDGSKINMLKINRNPKGQPKRIQAPFATETPIYSARRVINKKPRIANENKKANLNREKTGVKNLIQSENNETVSPRRFNNKKDQNINNNVFYEQNNELVIPPLPNQNVAVIQQTDFQNPNLPLTPSSRNRFKQSQFPKRIKQIDTIVKEHREILNKLINIVESKIPQKANESLIKINEFVEKPLNSLLSNTIQSYLSNFFEKNSMFEKIIGNSEQVMQNEYQQITDSLSEHKIMISQFANSMNAFESSHILNDSLNEVSRLNDKISFTVSDKLKAIENDEVLKSATAAHLKDNLELLKSSLTDEISSSITQTNNLIDNECQKISESIQSECAEKSKKIFDHLSSEIQNLSNSLNSAFTDFNETIDQTSESMKLSIEEFEKSLQEATDDIKDDREKVLSEMTEQLNTVLENSQKNFEIFRNETAKTVEEIIKKNTKENDEFMMKIENQYQAVKKNSIDVQKKFDNFISLVENERNLQICYFFDANRPSENPQNEQNQSVFKMDVNQMIRKEVAPEMALLSYSVECINSAESRLQHLESFLENTKTQFSSQFDSINNDLNEAAEKVENLKLLLNGDGNNTKSLSHIEKMIDKIEKKHKNPLNLAQNAELKALEQITQTAMEEKISIVSNKLNEINHQIDLIKLDMNQENELKSISDSDDKSKYNNGVGSSNSPKFFENSLVYNDDDYMNNYSDSYSDESAF</sequence>
<evidence type="ECO:0000313" key="4">
    <source>
        <dbReference type="Proteomes" id="UP001470230"/>
    </source>
</evidence>
<keyword evidence="1" id="KW-0175">Coiled coil</keyword>
<proteinExistence type="predicted"/>
<organism evidence="3 4">
    <name type="scientific">Tritrichomonas musculus</name>
    <dbReference type="NCBI Taxonomy" id="1915356"/>
    <lineage>
        <taxon>Eukaryota</taxon>
        <taxon>Metamonada</taxon>
        <taxon>Parabasalia</taxon>
        <taxon>Tritrichomonadida</taxon>
        <taxon>Tritrichomonadidae</taxon>
        <taxon>Tritrichomonas</taxon>
    </lineage>
</organism>
<feature type="region of interest" description="Disordered" evidence="2">
    <location>
        <begin position="729"/>
        <end position="751"/>
    </location>
</feature>
<keyword evidence="4" id="KW-1185">Reference proteome</keyword>
<dbReference type="SUPFAM" id="SSF58113">
    <property type="entry name" value="Apolipoprotein A-I"/>
    <property type="match status" value="1"/>
</dbReference>
<comment type="caution">
    <text evidence="3">The sequence shown here is derived from an EMBL/GenBank/DDBJ whole genome shotgun (WGS) entry which is preliminary data.</text>
</comment>
<reference evidence="3 4" key="1">
    <citation type="submission" date="2024-04" db="EMBL/GenBank/DDBJ databases">
        <title>Tritrichomonas musculus Genome.</title>
        <authorList>
            <person name="Alves-Ferreira E."/>
            <person name="Grigg M."/>
            <person name="Lorenzi H."/>
            <person name="Galac M."/>
        </authorList>
    </citation>
    <scope>NUCLEOTIDE SEQUENCE [LARGE SCALE GENOMIC DNA]</scope>
    <source>
        <strain evidence="3 4">EAF2021</strain>
    </source>
</reference>
<evidence type="ECO:0000256" key="1">
    <source>
        <dbReference type="SAM" id="Coils"/>
    </source>
</evidence>
<evidence type="ECO:0000313" key="3">
    <source>
        <dbReference type="EMBL" id="KAK8885464.1"/>
    </source>
</evidence>
<dbReference type="Gene3D" id="1.20.120.20">
    <property type="entry name" value="Apolipoprotein"/>
    <property type="match status" value="1"/>
</dbReference>